<name>A0A9Q0F774_9ROSI</name>
<sequence>MELRVTEGRTSPKRDFRSLRGRNHRILKNNLLESIAQANGGRLVAHTNEDGVVRVKLLVRKQDLKQILETMKGGMTNAHQVSSGTLSAEQRLNLLWRKNLSRANAARRRSWTPALQSIPEEI</sequence>
<evidence type="ECO:0000313" key="1">
    <source>
        <dbReference type="EMBL" id="KAJ4825455.1"/>
    </source>
</evidence>
<reference evidence="1" key="2">
    <citation type="journal article" date="2023" name="Plants (Basel)">
        <title>Annotation of the Turnera subulata (Passifloraceae) Draft Genome Reveals the S-Locus Evolved after the Divergence of Turneroideae from Passifloroideae in a Stepwise Manner.</title>
        <authorList>
            <person name="Henning P.M."/>
            <person name="Roalson E.H."/>
            <person name="Mir W."/>
            <person name="McCubbin A.G."/>
            <person name="Shore J.S."/>
        </authorList>
    </citation>
    <scope>NUCLEOTIDE SEQUENCE</scope>
    <source>
        <strain evidence="1">F60SS</strain>
    </source>
</reference>
<accession>A0A9Q0F774</accession>
<organism evidence="1 2">
    <name type="scientific">Turnera subulata</name>
    <dbReference type="NCBI Taxonomy" id="218843"/>
    <lineage>
        <taxon>Eukaryota</taxon>
        <taxon>Viridiplantae</taxon>
        <taxon>Streptophyta</taxon>
        <taxon>Embryophyta</taxon>
        <taxon>Tracheophyta</taxon>
        <taxon>Spermatophyta</taxon>
        <taxon>Magnoliopsida</taxon>
        <taxon>eudicotyledons</taxon>
        <taxon>Gunneridae</taxon>
        <taxon>Pentapetalae</taxon>
        <taxon>rosids</taxon>
        <taxon>fabids</taxon>
        <taxon>Malpighiales</taxon>
        <taxon>Passifloraceae</taxon>
        <taxon>Turnera</taxon>
    </lineage>
</organism>
<dbReference type="OrthoDB" id="1304043at2759"/>
<dbReference type="AlphaFoldDB" id="A0A9Q0F774"/>
<keyword evidence="2" id="KW-1185">Reference proteome</keyword>
<dbReference type="EMBL" id="JAKUCV010006904">
    <property type="protein sequence ID" value="KAJ4825455.1"/>
    <property type="molecule type" value="Genomic_DNA"/>
</dbReference>
<evidence type="ECO:0000313" key="2">
    <source>
        <dbReference type="Proteomes" id="UP001141552"/>
    </source>
</evidence>
<dbReference type="Proteomes" id="UP001141552">
    <property type="component" value="Unassembled WGS sequence"/>
</dbReference>
<gene>
    <name evidence="1" type="ORF">Tsubulata_010617</name>
</gene>
<reference evidence="1" key="1">
    <citation type="submission" date="2022-02" db="EMBL/GenBank/DDBJ databases">
        <authorList>
            <person name="Henning P.M."/>
            <person name="McCubbin A.G."/>
            <person name="Shore J.S."/>
        </authorList>
    </citation>
    <scope>NUCLEOTIDE SEQUENCE</scope>
    <source>
        <strain evidence="1">F60SS</strain>
        <tissue evidence="1">Leaves</tissue>
    </source>
</reference>
<protein>
    <submittedName>
        <fullName evidence="1">Uncharacterized protein</fullName>
    </submittedName>
</protein>
<proteinExistence type="predicted"/>
<comment type="caution">
    <text evidence="1">The sequence shown here is derived from an EMBL/GenBank/DDBJ whole genome shotgun (WGS) entry which is preliminary data.</text>
</comment>